<accession>Q5ZBD0</accession>
<dbReference type="AlphaFoldDB" id="Q5ZBD0"/>
<sequence>MILFVGIAGDTLCWGCERDRSNRPMLVPVVVVVVVMRDANRNTCSMADRSSTVRKVKIYSIGEKLDI</sequence>
<reference evidence="1" key="1">
    <citation type="journal article" date="2002" name="Nature">
        <title>The genome sequence and structure of rice chromosome 1.</title>
        <authorList>
            <person name="Sasaki T."/>
            <person name="Matsumoto T."/>
            <person name="Yamamoto K."/>
            <person name="Sakata K."/>
            <person name="Baba T."/>
            <person name="Katayose Y."/>
            <person name="Wu J."/>
            <person name="Niimura Y."/>
            <person name="Cheng Z."/>
            <person name="Nagamura Y."/>
            <person name="Antonio B.A."/>
            <person name="Kanamori H."/>
            <person name="Hosokawa S."/>
            <person name="Masukawa M."/>
            <person name="Arikawa K."/>
            <person name="Chiden Y."/>
            <person name="Hayashi M."/>
            <person name="Okamoto M."/>
            <person name="Ando T."/>
            <person name="Aoki H."/>
            <person name="Arita K."/>
            <person name="Hamada M."/>
            <person name="Harada C."/>
            <person name="Hijishita S."/>
            <person name="Honda M."/>
            <person name="Ichikawa Y."/>
            <person name="Idonuma A."/>
            <person name="Iijima M."/>
            <person name="Ikeda M."/>
            <person name="Ikeno M."/>
            <person name="Itoh S."/>
            <person name="Itoh T."/>
            <person name="Itoh Y."/>
            <person name="Itoh Y."/>
            <person name="Iwabuchi A."/>
            <person name="Kamiya K."/>
            <person name="Karasawa W."/>
            <person name="Katagiri S."/>
            <person name="Kikuta A."/>
            <person name="Kobayashi N."/>
            <person name="Kono I."/>
            <person name="Machita K."/>
            <person name="Maehara T."/>
            <person name="Mizuno H."/>
            <person name="Mizubayashi T."/>
            <person name="Mukai Y."/>
            <person name="Nagasaki H."/>
            <person name="Nakashima M."/>
            <person name="Nakama Y."/>
            <person name="Nakamichi Y."/>
            <person name="Nakamura M."/>
            <person name="Namiki N."/>
            <person name="Negishi M."/>
            <person name="Ohta I."/>
            <person name="Ono N."/>
            <person name="Saji S."/>
            <person name="Sakai K."/>
            <person name="Shibata M."/>
            <person name="Shimokawa T."/>
            <person name="Shomura A."/>
            <person name="Song J."/>
            <person name="Takazaki Y."/>
            <person name="Terasawa K."/>
            <person name="Tsuji K."/>
            <person name="Waki K."/>
            <person name="Yamagata H."/>
            <person name="Yamane H."/>
            <person name="Yoshiki S."/>
            <person name="Yoshihara R."/>
            <person name="Yukawa K."/>
            <person name="Zhong H."/>
            <person name="Iwama H."/>
            <person name="Endo T."/>
            <person name="Ito H."/>
            <person name="Hahn J.H."/>
            <person name="Kim H.I."/>
            <person name="Eun M.Y."/>
            <person name="Yano M."/>
            <person name="Jiang J."/>
            <person name="Gojobori T."/>
        </authorList>
    </citation>
    <scope>NUCLEOTIDE SEQUENCE [LARGE SCALE GENOMIC DNA]</scope>
</reference>
<protein>
    <submittedName>
        <fullName evidence="1">Uncharacterized protein</fullName>
    </submittedName>
</protein>
<evidence type="ECO:0000313" key="1">
    <source>
        <dbReference type="EMBL" id="BAD53089.1"/>
    </source>
</evidence>
<proteinExistence type="predicted"/>
<dbReference type="EMBL" id="AP003329">
    <property type="protein sequence ID" value="BAD53089.1"/>
    <property type="molecule type" value="Genomic_DNA"/>
</dbReference>
<organism evidence="1">
    <name type="scientific">Oryza sativa subsp. japonica</name>
    <name type="common">Rice</name>
    <dbReference type="NCBI Taxonomy" id="39947"/>
    <lineage>
        <taxon>Eukaryota</taxon>
        <taxon>Viridiplantae</taxon>
        <taxon>Streptophyta</taxon>
        <taxon>Embryophyta</taxon>
        <taxon>Tracheophyta</taxon>
        <taxon>Spermatophyta</taxon>
        <taxon>Magnoliopsida</taxon>
        <taxon>Liliopsida</taxon>
        <taxon>Poales</taxon>
        <taxon>Poaceae</taxon>
        <taxon>BOP clade</taxon>
        <taxon>Oryzoideae</taxon>
        <taxon>Oryzeae</taxon>
        <taxon>Oryzinae</taxon>
        <taxon>Oryza</taxon>
        <taxon>Oryza sativa</taxon>
    </lineage>
</organism>
<dbReference type="Proteomes" id="UP000817658">
    <property type="component" value="Chromosome 1"/>
</dbReference>
<name>Q5ZBD0_ORYSJ</name>
<gene>
    <name evidence="1" type="primary">B1045F02.29</name>
</gene>